<dbReference type="GO" id="GO:0003755">
    <property type="term" value="F:peptidyl-prolyl cis-trans isomerase activity"/>
    <property type="evidence" value="ECO:0007669"/>
    <property type="project" value="UniProtKB-UniRule"/>
</dbReference>
<keyword evidence="9 12" id="KW-0131">Cell cycle</keyword>
<dbReference type="GO" id="GO:0015031">
    <property type="term" value="P:protein transport"/>
    <property type="evidence" value="ECO:0007669"/>
    <property type="project" value="UniProtKB-UniRule"/>
</dbReference>
<accession>A0A9Q9CFT2</accession>
<keyword evidence="6 12" id="KW-0697">Rotamase</keyword>
<dbReference type="Proteomes" id="UP001058072">
    <property type="component" value="Chromosome"/>
</dbReference>
<dbReference type="InterPro" id="IPR008881">
    <property type="entry name" value="Trigger_fac_ribosome-bd_bac"/>
</dbReference>
<proteinExistence type="inferred from homology"/>
<evidence type="ECO:0000256" key="5">
    <source>
        <dbReference type="ARBA" id="ARBA00022618"/>
    </source>
</evidence>
<dbReference type="NCBIfam" id="TIGR00115">
    <property type="entry name" value="tig"/>
    <property type="match status" value="1"/>
</dbReference>
<dbReference type="EC" id="5.2.1.8" evidence="3 12"/>
<comment type="subcellular location">
    <subcellularLocation>
        <location evidence="12">Cytoplasm</location>
    </subcellularLocation>
    <text evidence="12">About half TF is bound to the ribosome near the polypeptide exit tunnel while the other half is free in the cytoplasm.</text>
</comment>
<comment type="catalytic activity">
    <reaction evidence="1 12 13">
        <text>[protein]-peptidylproline (omega=180) = [protein]-peptidylproline (omega=0)</text>
        <dbReference type="Rhea" id="RHEA:16237"/>
        <dbReference type="Rhea" id="RHEA-COMP:10747"/>
        <dbReference type="Rhea" id="RHEA-COMP:10748"/>
        <dbReference type="ChEBI" id="CHEBI:83833"/>
        <dbReference type="ChEBI" id="CHEBI:83834"/>
        <dbReference type="EC" id="5.2.1.8"/>
    </reaction>
</comment>
<dbReference type="EMBL" id="CP071250">
    <property type="protein sequence ID" value="UUF07860.1"/>
    <property type="molecule type" value="Genomic_DNA"/>
</dbReference>
<dbReference type="PIRSF" id="PIRSF003095">
    <property type="entry name" value="Trigger_factor"/>
    <property type="match status" value="1"/>
</dbReference>
<dbReference type="InterPro" id="IPR027304">
    <property type="entry name" value="Trigger_fact/SurA_dom_sf"/>
</dbReference>
<evidence type="ECO:0000256" key="11">
    <source>
        <dbReference type="ARBA" id="ARBA00029986"/>
    </source>
</evidence>
<dbReference type="InterPro" id="IPR005215">
    <property type="entry name" value="Trig_fac"/>
</dbReference>
<evidence type="ECO:0000256" key="4">
    <source>
        <dbReference type="ARBA" id="ARBA00016902"/>
    </source>
</evidence>
<name>A0A9Q9CFT2_9FIRM</name>
<protein>
    <recommendedName>
        <fullName evidence="4 12">Trigger factor</fullName>
        <shortName evidence="12">TF</shortName>
        <ecNumber evidence="3 12">5.2.1.8</ecNumber>
    </recommendedName>
    <alternativeName>
        <fullName evidence="11 12">PPIase</fullName>
    </alternativeName>
</protein>
<comment type="similarity">
    <text evidence="2 12 14">Belongs to the FKBP-type PPIase family. Tig subfamily.</text>
</comment>
<evidence type="ECO:0000313" key="18">
    <source>
        <dbReference type="EMBL" id="UUF07860.1"/>
    </source>
</evidence>
<dbReference type="GO" id="GO:0051083">
    <property type="term" value="P:'de novo' cotranslational protein folding"/>
    <property type="evidence" value="ECO:0007669"/>
    <property type="project" value="TreeGrafter"/>
</dbReference>
<keyword evidence="19" id="KW-1185">Reference proteome</keyword>
<dbReference type="FunFam" id="3.10.50.40:FF:000001">
    <property type="entry name" value="Trigger factor"/>
    <property type="match status" value="1"/>
</dbReference>
<evidence type="ECO:0000256" key="3">
    <source>
        <dbReference type="ARBA" id="ARBA00013194"/>
    </source>
</evidence>
<dbReference type="PANTHER" id="PTHR30560:SF3">
    <property type="entry name" value="TRIGGER FACTOR-LIKE PROTEIN TIG, CHLOROPLASTIC"/>
    <property type="match status" value="1"/>
</dbReference>
<dbReference type="InterPro" id="IPR037041">
    <property type="entry name" value="Trigger_fac_C_sf"/>
</dbReference>
<dbReference type="InterPro" id="IPR046357">
    <property type="entry name" value="PPIase_dom_sf"/>
</dbReference>
<keyword evidence="5 12" id="KW-0132">Cell division</keyword>
<evidence type="ECO:0000256" key="2">
    <source>
        <dbReference type="ARBA" id="ARBA00005464"/>
    </source>
</evidence>
<dbReference type="Proteomes" id="UP001058016">
    <property type="component" value="Chromosome"/>
</dbReference>
<dbReference type="PANTHER" id="PTHR30560">
    <property type="entry name" value="TRIGGER FACTOR CHAPERONE AND PEPTIDYL-PROLYL CIS/TRANS ISOMERASE"/>
    <property type="match status" value="1"/>
</dbReference>
<dbReference type="Pfam" id="PF05698">
    <property type="entry name" value="Trigger_C"/>
    <property type="match status" value="1"/>
</dbReference>
<dbReference type="HAMAP" id="MF_00303">
    <property type="entry name" value="Trigger_factor_Tig"/>
    <property type="match status" value="1"/>
</dbReference>
<dbReference type="Pfam" id="PF00254">
    <property type="entry name" value="FKBP_C"/>
    <property type="match status" value="1"/>
</dbReference>
<gene>
    <name evidence="12" type="primary">tig</name>
    <name evidence="17" type="ORF">J0J69_03215</name>
    <name evidence="18" type="ORF">J0J70_09555</name>
</gene>
<evidence type="ECO:0000256" key="15">
    <source>
        <dbReference type="SAM" id="Coils"/>
    </source>
</evidence>
<dbReference type="Gene3D" id="1.10.3120.10">
    <property type="entry name" value="Trigger factor, C-terminal domain"/>
    <property type="match status" value="1"/>
</dbReference>
<comment type="domain">
    <text evidence="12">Consists of 3 domains; the N-terminus binds the ribosome, the middle domain has PPIase activity, while the C-terminus has intrinsic chaperone activity on its own.</text>
</comment>
<dbReference type="SUPFAM" id="SSF109998">
    <property type="entry name" value="Triger factor/SurA peptide-binding domain-like"/>
    <property type="match status" value="1"/>
</dbReference>
<keyword evidence="15" id="KW-0175">Coiled coil</keyword>
<reference evidence="18 19" key="1">
    <citation type="submission" date="2021-03" db="EMBL/GenBank/DDBJ databases">
        <title>Comparative Genomics and Metabolomics in the genus Turicibacter.</title>
        <authorList>
            <person name="Maki J."/>
            <person name="Looft T."/>
        </authorList>
    </citation>
    <scope>NUCLEOTIDE SEQUENCE</scope>
    <source>
        <strain evidence="18">ISU324</strain>
        <strain evidence="17 19">MMM721</strain>
    </source>
</reference>
<keyword evidence="8 12" id="KW-0413">Isomerase</keyword>
<evidence type="ECO:0000313" key="20">
    <source>
        <dbReference type="Proteomes" id="UP001058072"/>
    </source>
</evidence>
<dbReference type="SUPFAM" id="SSF54534">
    <property type="entry name" value="FKBP-like"/>
    <property type="match status" value="1"/>
</dbReference>
<dbReference type="PROSITE" id="PS50059">
    <property type="entry name" value="FKBP_PPIASE"/>
    <property type="match status" value="1"/>
</dbReference>
<dbReference type="InterPro" id="IPR008880">
    <property type="entry name" value="Trigger_fac_C"/>
</dbReference>
<dbReference type="InterPro" id="IPR036611">
    <property type="entry name" value="Trigger_fac_ribosome-bd_sf"/>
</dbReference>
<dbReference type="AlphaFoldDB" id="A0A9Q9CFT2"/>
<dbReference type="EMBL" id="CP071249">
    <property type="protein sequence ID" value="UUF06609.1"/>
    <property type="molecule type" value="Genomic_DNA"/>
</dbReference>
<dbReference type="SUPFAM" id="SSF102735">
    <property type="entry name" value="Trigger factor ribosome-binding domain"/>
    <property type="match status" value="1"/>
</dbReference>
<dbReference type="Gene3D" id="3.10.50.40">
    <property type="match status" value="1"/>
</dbReference>
<dbReference type="GO" id="GO:0005737">
    <property type="term" value="C:cytoplasm"/>
    <property type="evidence" value="ECO:0007669"/>
    <property type="project" value="UniProtKB-SubCell"/>
</dbReference>
<sequence>MSVKVETVETNKVKLTITLSAESFDKALDAAFKKVSKNLQAPGFRKGKMPRPMFEQKFGVEALYEDALDALLPKAYMDAVAETNIAPVAAPSWDIKQIGKGQELVAEATVVVKPEVELGQYTGIEVEELSTEVTEADVEAELEKLLQNHAEIVVKEGAVENGDTAVIDYEGFKDGVAFEGGKGENHPLVIGSNSFIPGFEEQLVGMNAGETKEITVTFPEQYHSADLAGAEAVFKVTLHEVKTRELPQLDDEFVKDLDREGIETVADLKADLEKSIKAQKETAARNHVIDTVVEKATENAKFEIPAEMIEGEVAQMVREADQRFQMQGFNLDLYFQFTGMDMDKFKAQLRPEAEKRLSYNLTLEAIVKAENIDVTEEEVNAKLSEIAQAYGRELEELKAQLPSLAMLKEDLKVQKAVDFIVEKAVRK</sequence>
<evidence type="ECO:0000259" key="16">
    <source>
        <dbReference type="PROSITE" id="PS50059"/>
    </source>
</evidence>
<comment type="function">
    <text evidence="10 12">Involved in protein export. Acts as a chaperone by maintaining the newly synthesized protein in an open conformation. Functions as a peptidyl-prolyl cis-trans isomerase.</text>
</comment>
<dbReference type="Gene3D" id="3.30.70.1050">
    <property type="entry name" value="Trigger factor ribosome-binding domain"/>
    <property type="match status" value="1"/>
</dbReference>
<feature type="coiled-coil region" evidence="15">
    <location>
        <begin position="380"/>
        <end position="414"/>
    </location>
</feature>
<dbReference type="Pfam" id="PF05697">
    <property type="entry name" value="Trigger_N"/>
    <property type="match status" value="1"/>
</dbReference>
<dbReference type="InterPro" id="IPR001179">
    <property type="entry name" value="PPIase_FKBP_dom"/>
</dbReference>
<dbReference type="GO" id="GO:0051301">
    <property type="term" value="P:cell division"/>
    <property type="evidence" value="ECO:0007669"/>
    <property type="project" value="UniProtKB-KW"/>
</dbReference>
<dbReference type="GO" id="GO:0044183">
    <property type="term" value="F:protein folding chaperone"/>
    <property type="evidence" value="ECO:0007669"/>
    <property type="project" value="TreeGrafter"/>
</dbReference>
<evidence type="ECO:0000256" key="12">
    <source>
        <dbReference type="HAMAP-Rule" id="MF_00303"/>
    </source>
</evidence>
<evidence type="ECO:0000256" key="10">
    <source>
        <dbReference type="ARBA" id="ARBA00024849"/>
    </source>
</evidence>
<evidence type="ECO:0000313" key="19">
    <source>
        <dbReference type="Proteomes" id="UP001058016"/>
    </source>
</evidence>
<evidence type="ECO:0000256" key="8">
    <source>
        <dbReference type="ARBA" id="ARBA00023235"/>
    </source>
</evidence>
<evidence type="ECO:0000256" key="1">
    <source>
        <dbReference type="ARBA" id="ARBA00000971"/>
    </source>
</evidence>
<dbReference type="GO" id="GO:0043335">
    <property type="term" value="P:protein unfolding"/>
    <property type="evidence" value="ECO:0007669"/>
    <property type="project" value="TreeGrafter"/>
</dbReference>
<keyword evidence="7 12" id="KW-0143">Chaperone</keyword>
<evidence type="ECO:0000256" key="7">
    <source>
        <dbReference type="ARBA" id="ARBA00023186"/>
    </source>
</evidence>
<organism evidence="18 20">
    <name type="scientific">Turicibacter bilis</name>
    <dbReference type="NCBI Taxonomy" id="2735723"/>
    <lineage>
        <taxon>Bacteria</taxon>
        <taxon>Bacillati</taxon>
        <taxon>Bacillota</taxon>
        <taxon>Erysipelotrichia</taxon>
        <taxon>Erysipelotrichales</taxon>
        <taxon>Turicibacteraceae</taxon>
        <taxon>Turicibacter</taxon>
    </lineage>
</organism>
<evidence type="ECO:0000256" key="9">
    <source>
        <dbReference type="ARBA" id="ARBA00023306"/>
    </source>
</evidence>
<evidence type="ECO:0000256" key="13">
    <source>
        <dbReference type="PROSITE-ProRule" id="PRU00277"/>
    </source>
</evidence>
<evidence type="ECO:0000256" key="14">
    <source>
        <dbReference type="RuleBase" id="RU003914"/>
    </source>
</evidence>
<feature type="domain" description="PPIase FKBP-type" evidence="16">
    <location>
        <begin position="162"/>
        <end position="242"/>
    </location>
</feature>
<dbReference type="GO" id="GO:0043022">
    <property type="term" value="F:ribosome binding"/>
    <property type="evidence" value="ECO:0007669"/>
    <property type="project" value="TreeGrafter"/>
</dbReference>
<evidence type="ECO:0000256" key="6">
    <source>
        <dbReference type="ARBA" id="ARBA00023110"/>
    </source>
</evidence>
<keyword evidence="12" id="KW-0963">Cytoplasm</keyword>
<evidence type="ECO:0000313" key="17">
    <source>
        <dbReference type="EMBL" id="UUF06609.1"/>
    </source>
</evidence>
<dbReference type="RefSeq" id="WP_055243200.1">
    <property type="nucleotide sequence ID" value="NZ_CP071249.1"/>
</dbReference>